<evidence type="ECO:0000313" key="5">
    <source>
        <dbReference type="EMBL" id="MBO0623117.1"/>
    </source>
</evidence>
<evidence type="ECO:0000256" key="1">
    <source>
        <dbReference type="ARBA" id="ARBA00022448"/>
    </source>
</evidence>
<keyword evidence="6" id="KW-1185">Reference proteome</keyword>
<keyword evidence="3 5" id="KW-0067">ATP-binding</keyword>
<protein>
    <submittedName>
        <fullName evidence="5">ABC transporter ATP-binding protein</fullName>
    </submittedName>
</protein>
<dbReference type="SUPFAM" id="SSF52540">
    <property type="entry name" value="P-loop containing nucleoside triphosphate hydrolases"/>
    <property type="match status" value="1"/>
</dbReference>
<keyword evidence="1" id="KW-0813">Transport</keyword>
<sequence length="252" mass="27112">MNEIPLSINKASYHYGPGGAGIDDIELQCLEGSWTAVMGPSGAGKSTLLYCASGLLPVSGGSICVSGHDISKMHEKQLTQMRRDHIGFVFQDYNLVEAFTCLQNVVLTHLFGGPAISEEQAMHALQVVGLDGFADTYPSDMSGGQRQRVAIARSLAAEPDIVFADEPTGALDTHSSQLVLDAIDRIVQENRTVLMVTHDPNVAARAHRTLFLVDGHVHSVCEGYSNEQLAKELATITIVGQGLSQRKTKILI</sequence>
<dbReference type="PROSITE" id="PS00211">
    <property type="entry name" value="ABC_TRANSPORTER_1"/>
    <property type="match status" value="1"/>
</dbReference>
<reference evidence="5" key="1">
    <citation type="submission" date="2021-03" db="EMBL/GenBank/DDBJ databases">
        <title>Genome sequence of Bifidobacterium asteroides strain wkB204 isolated from a honey bee gut.</title>
        <authorList>
            <person name="Motta E.V.S."/>
            <person name="Kwong W.K."/>
            <person name="Moran N.A."/>
        </authorList>
    </citation>
    <scope>NUCLEOTIDE SEQUENCE</scope>
    <source>
        <strain evidence="5">WkB204</strain>
    </source>
</reference>
<dbReference type="SMART" id="SM00382">
    <property type="entry name" value="AAA"/>
    <property type="match status" value="1"/>
</dbReference>
<dbReference type="InterPro" id="IPR017871">
    <property type="entry name" value="ABC_transporter-like_CS"/>
</dbReference>
<dbReference type="CDD" id="cd03255">
    <property type="entry name" value="ABC_MJ0796_LolCDE_FtsE"/>
    <property type="match status" value="1"/>
</dbReference>
<dbReference type="InterPro" id="IPR003439">
    <property type="entry name" value="ABC_transporter-like_ATP-bd"/>
</dbReference>
<dbReference type="GO" id="GO:0005524">
    <property type="term" value="F:ATP binding"/>
    <property type="evidence" value="ECO:0007669"/>
    <property type="project" value="UniProtKB-KW"/>
</dbReference>
<dbReference type="InterPro" id="IPR003593">
    <property type="entry name" value="AAA+_ATPase"/>
</dbReference>
<comment type="caution">
    <text evidence="5">The sequence shown here is derived from an EMBL/GenBank/DDBJ whole genome shotgun (WGS) entry which is preliminary data.</text>
</comment>
<organism evidence="5 6">
    <name type="scientific">Bifidobacterium asteroides</name>
    <dbReference type="NCBI Taxonomy" id="1684"/>
    <lineage>
        <taxon>Bacteria</taxon>
        <taxon>Bacillati</taxon>
        <taxon>Actinomycetota</taxon>
        <taxon>Actinomycetes</taxon>
        <taxon>Bifidobacteriales</taxon>
        <taxon>Bifidobacteriaceae</taxon>
        <taxon>Bifidobacterium</taxon>
    </lineage>
</organism>
<evidence type="ECO:0000313" key="6">
    <source>
        <dbReference type="Proteomes" id="UP000664299"/>
    </source>
</evidence>
<dbReference type="EMBL" id="JAFMNU010000002">
    <property type="protein sequence ID" value="MBO0623117.1"/>
    <property type="molecule type" value="Genomic_DNA"/>
</dbReference>
<name>A0ABS3IRV9_9BIFI</name>
<dbReference type="PROSITE" id="PS50893">
    <property type="entry name" value="ABC_TRANSPORTER_2"/>
    <property type="match status" value="1"/>
</dbReference>
<keyword evidence="2" id="KW-0547">Nucleotide-binding</keyword>
<accession>A0ABS3IRV9</accession>
<evidence type="ECO:0000256" key="2">
    <source>
        <dbReference type="ARBA" id="ARBA00022741"/>
    </source>
</evidence>
<gene>
    <name evidence="5" type="ORF">J1F30_01835</name>
</gene>
<proteinExistence type="predicted"/>
<feature type="domain" description="ABC transporter" evidence="4">
    <location>
        <begin position="6"/>
        <end position="239"/>
    </location>
</feature>
<dbReference type="PANTHER" id="PTHR24220">
    <property type="entry name" value="IMPORT ATP-BINDING PROTEIN"/>
    <property type="match status" value="1"/>
</dbReference>
<dbReference type="Gene3D" id="3.40.50.300">
    <property type="entry name" value="P-loop containing nucleotide triphosphate hydrolases"/>
    <property type="match status" value="1"/>
</dbReference>
<dbReference type="Pfam" id="PF00005">
    <property type="entry name" value="ABC_tran"/>
    <property type="match status" value="1"/>
</dbReference>
<evidence type="ECO:0000256" key="3">
    <source>
        <dbReference type="ARBA" id="ARBA00022840"/>
    </source>
</evidence>
<dbReference type="InterPro" id="IPR017911">
    <property type="entry name" value="MacB-like_ATP-bd"/>
</dbReference>
<evidence type="ECO:0000259" key="4">
    <source>
        <dbReference type="PROSITE" id="PS50893"/>
    </source>
</evidence>
<dbReference type="InterPro" id="IPR015854">
    <property type="entry name" value="ABC_transpr_LolD-like"/>
</dbReference>
<dbReference type="InterPro" id="IPR027417">
    <property type="entry name" value="P-loop_NTPase"/>
</dbReference>
<dbReference type="Proteomes" id="UP000664299">
    <property type="component" value="Unassembled WGS sequence"/>
</dbReference>
<dbReference type="PANTHER" id="PTHR24220:SF685">
    <property type="entry name" value="ABC TRANSPORTER RELATED"/>
    <property type="match status" value="1"/>
</dbReference>